<dbReference type="Pfam" id="PF14890">
    <property type="entry name" value="Intein_splicing"/>
    <property type="match status" value="1"/>
</dbReference>
<organism evidence="9">
    <name type="scientific">viral metagenome</name>
    <dbReference type="NCBI Taxonomy" id="1070528"/>
    <lineage>
        <taxon>unclassified sequences</taxon>
        <taxon>metagenomes</taxon>
        <taxon>organismal metagenomes</taxon>
    </lineage>
</organism>
<dbReference type="EC" id="2.7.7.6" evidence="1"/>
<dbReference type="GO" id="GO:0003677">
    <property type="term" value="F:DNA binding"/>
    <property type="evidence" value="ECO:0007669"/>
    <property type="project" value="InterPro"/>
</dbReference>
<dbReference type="CDD" id="cd00081">
    <property type="entry name" value="Hint"/>
    <property type="match status" value="1"/>
</dbReference>
<accession>A0A6C0HDS0</accession>
<dbReference type="Pfam" id="PF14528">
    <property type="entry name" value="LAGLIDADG_3"/>
    <property type="match status" value="2"/>
</dbReference>
<keyword evidence="4" id="KW-0548">Nucleotidyltransferase</keyword>
<evidence type="ECO:0000256" key="7">
    <source>
        <dbReference type="SAM" id="Coils"/>
    </source>
</evidence>
<dbReference type="InterPro" id="IPR004042">
    <property type="entry name" value="Intein_endonuc_central"/>
</dbReference>
<dbReference type="Gene3D" id="6.10.250.2940">
    <property type="match status" value="1"/>
</dbReference>
<comment type="catalytic activity">
    <reaction evidence="6">
        <text>RNA(n) + a ribonucleoside 5'-triphosphate = RNA(n+1) + diphosphate</text>
        <dbReference type="Rhea" id="RHEA:21248"/>
        <dbReference type="Rhea" id="RHEA-COMP:14527"/>
        <dbReference type="Rhea" id="RHEA-COMP:17342"/>
        <dbReference type="ChEBI" id="CHEBI:33019"/>
        <dbReference type="ChEBI" id="CHEBI:61557"/>
        <dbReference type="ChEBI" id="CHEBI:140395"/>
        <dbReference type="EC" id="2.7.7.6"/>
    </reaction>
</comment>
<dbReference type="InterPro" id="IPR007066">
    <property type="entry name" value="RNA_pol_Rpb1_3"/>
</dbReference>
<dbReference type="InterPro" id="IPR003587">
    <property type="entry name" value="Hint_dom_N"/>
</dbReference>
<name>A0A6C0HDS0_9ZZZZ</name>
<dbReference type="InterPro" id="IPR007083">
    <property type="entry name" value="RNA_pol_Rpb1_4"/>
</dbReference>
<keyword evidence="2" id="KW-0240">DNA-directed RNA polymerase</keyword>
<dbReference type="GO" id="GO:0003899">
    <property type="term" value="F:DNA-directed RNA polymerase activity"/>
    <property type="evidence" value="ECO:0007669"/>
    <property type="project" value="UniProtKB-EC"/>
</dbReference>
<dbReference type="Pfam" id="PF04983">
    <property type="entry name" value="RNA_pol_Rpb1_3"/>
    <property type="match status" value="1"/>
</dbReference>
<dbReference type="SUPFAM" id="SSF55608">
    <property type="entry name" value="Homing endonucleases"/>
    <property type="match status" value="2"/>
</dbReference>
<evidence type="ECO:0000256" key="5">
    <source>
        <dbReference type="ARBA" id="ARBA00023163"/>
    </source>
</evidence>
<dbReference type="Pfam" id="PF04998">
    <property type="entry name" value="RNA_pol_Rpb1_5"/>
    <property type="match status" value="1"/>
</dbReference>
<protein>
    <recommendedName>
        <fullName evidence="1">DNA-directed RNA polymerase</fullName>
        <ecNumber evidence="1">2.7.7.6</ecNumber>
    </recommendedName>
</protein>
<dbReference type="Pfam" id="PF05000">
    <property type="entry name" value="RNA_pol_Rpb1_4"/>
    <property type="match status" value="1"/>
</dbReference>
<dbReference type="GO" id="GO:0005665">
    <property type="term" value="C:RNA polymerase II, core complex"/>
    <property type="evidence" value="ECO:0007669"/>
    <property type="project" value="TreeGrafter"/>
</dbReference>
<proteinExistence type="predicted"/>
<dbReference type="PANTHER" id="PTHR19376">
    <property type="entry name" value="DNA-DIRECTED RNA POLYMERASE"/>
    <property type="match status" value="1"/>
</dbReference>
<dbReference type="InterPro" id="IPR007081">
    <property type="entry name" value="RNA_pol_Rpb1_5"/>
</dbReference>
<evidence type="ECO:0000256" key="6">
    <source>
        <dbReference type="ARBA" id="ARBA00048552"/>
    </source>
</evidence>
<evidence type="ECO:0000256" key="2">
    <source>
        <dbReference type="ARBA" id="ARBA00022478"/>
    </source>
</evidence>
<sequence length="1003" mass="114379">MNIWVPQSEQTKAECATILSTSANFLSSQDSKPLIGLKQDGMTGGYLLTFGYQPIDKAIFMEILTTEYFELYDICNKIDHIKLVHKKEGFLDKKINEIKQRINNILAKLTNKLDYNKNLLKEIKEKHTNASNKQQKLILKKDYETCKQTIEQLKCQIEEMNTLNNEEDIIEKAQDELLYTGHSLFSFLLQDDLEYTCDNKISPDNTKVYITRGVLLTGTLNKVALGNSSGSLIHHIAKDYGSDAAIKFVSYYEMMINNWLIHRGFSIGMSDCIPKDTDLIEKEINKYMKEATVIMNNEIDKDILETKVNNKLNNAATIGQKIAAKALEPTNNLVSMIRSGAKGNLFNICQVTGLVGQQNVGGFRMQKIFGGRTLPHYQRQSYLKDASDIISKNIELTPKETKDLFESRGFVTSSFFKGLNPKEFFFHAAGGREGLIDTACKSVTGDTLIMIIENNVSKMVKIGEWIDNLMLNANKKDMEYFDEKNMEMLYLPSNKVYIPSINEDGQNSWGEMVAVTRHDPGNIVYNVTTYSGRSVKVVESKSLLIYDKETNKFVGKLTSDVNIGDFIPINMKLEEPSIINSYIDMTTYLSKTDFIYGSEFYSAIKHMGIAMNLSLTNSDTQRTKIPANWWTESNNNLFTLPYPSKARFQRTLIRSNIENIKQGYIYPYSGVREDILIPERFELNEENGIFIGLFLADGNTDLESGYIQITKNNEAVQQFVSKWFTKYGIKHHIKKHIRENGTFCEIRGYSRVLITFIDKFVGKSSYNKYVPNEAYNAPVEFVKGLLNGYFSGDGYIDKYSIGCSSVSSLLMDGINLLCNRLGIFCKLTTRKSDINSDLYCLDIRSKWASIFKNNINLLEDVKNKKLQEMTPTKEHINFTSYNDVVFDPIISIEKLDVKDYPKVYDVTVPKTFNFMAGNSLNLMDTADTGYIQRKIIKLIEDCYFTYDGLVYQGASKNIIDFMYGGDNMDASRLIKTSEGFSFIDISHTVDKLNKNLEWDNIKQ</sequence>
<dbReference type="Gene3D" id="1.10.132.30">
    <property type="match status" value="1"/>
</dbReference>
<dbReference type="InterPro" id="IPR042102">
    <property type="entry name" value="RNA_pol_Rpb1_3_sf"/>
</dbReference>
<feature type="domain" description="DOD-type homing endonuclease" evidence="8">
    <location>
        <begin position="690"/>
        <end position="823"/>
    </location>
</feature>
<dbReference type="GO" id="GO:0006351">
    <property type="term" value="P:DNA-templated transcription"/>
    <property type="evidence" value="ECO:0007669"/>
    <property type="project" value="InterPro"/>
</dbReference>
<evidence type="ECO:0000259" key="8">
    <source>
        <dbReference type="PROSITE" id="PS50819"/>
    </source>
</evidence>
<dbReference type="SUPFAM" id="SSF64484">
    <property type="entry name" value="beta and beta-prime subunits of DNA dependent RNA-polymerase"/>
    <property type="match status" value="2"/>
</dbReference>
<keyword evidence="5" id="KW-0804">Transcription</keyword>
<evidence type="ECO:0000256" key="3">
    <source>
        <dbReference type="ARBA" id="ARBA00022679"/>
    </source>
</evidence>
<feature type="coiled-coil region" evidence="7">
    <location>
        <begin position="106"/>
        <end position="166"/>
    </location>
</feature>
<dbReference type="PANTHER" id="PTHR19376:SF32">
    <property type="entry name" value="DNA-DIRECTED RNA POLYMERASE III SUBUNIT RPC1"/>
    <property type="match status" value="1"/>
</dbReference>
<evidence type="ECO:0000256" key="4">
    <source>
        <dbReference type="ARBA" id="ARBA00022695"/>
    </source>
</evidence>
<dbReference type="InterPro" id="IPR038120">
    <property type="entry name" value="Rpb1_funnel_sf"/>
</dbReference>
<dbReference type="AlphaFoldDB" id="A0A6C0HDS0"/>
<keyword evidence="3" id="KW-0808">Transferase</keyword>
<dbReference type="InterPro" id="IPR004860">
    <property type="entry name" value="LAGLIDADG_dom"/>
</dbReference>
<dbReference type="Gene3D" id="2.170.16.10">
    <property type="entry name" value="Hedgehog/Intein (Hint) domain"/>
    <property type="match status" value="2"/>
</dbReference>
<dbReference type="Gene3D" id="1.10.274.100">
    <property type="entry name" value="RNA polymerase Rpb1, domain 3"/>
    <property type="match status" value="1"/>
</dbReference>
<dbReference type="Gene3D" id="3.10.28.10">
    <property type="entry name" value="Homing endonucleases"/>
    <property type="match status" value="1"/>
</dbReference>
<reference evidence="9" key="1">
    <citation type="journal article" date="2020" name="Nature">
        <title>Giant virus diversity and host interactions through global metagenomics.</title>
        <authorList>
            <person name="Schulz F."/>
            <person name="Roux S."/>
            <person name="Paez-Espino D."/>
            <person name="Jungbluth S."/>
            <person name="Walsh D.A."/>
            <person name="Denef V.J."/>
            <person name="McMahon K.D."/>
            <person name="Konstantinidis K.T."/>
            <person name="Eloe-Fadrosh E.A."/>
            <person name="Kyrpides N.C."/>
            <person name="Woyke T."/>
        </authorList>
    </citation>
    <scope>NUCLEOTIDE SEQUENCE</scope>
    <source>
        <strain evidence="9">GVMAG-M-3300023179-92</strain>
    </source>
</reference>
<dbReference type="GO" id="GO:0004519">
    <property type="term" value="F:endonuclease activity"/>
    <property type="evidence" value="ECO:0007669"/>
    <property type="project" value="InterPro"/>
</dbReference>
<dbReference type="GO" id="GO:0016539">
    <property type="term" value="P:intein-mediated protein splicing"/>
    <property type="evidence" value="ECO:0007669"/>
    <property type="project" value="InterPro"/>
</dbReference>
<dbReference type="EMBL" id="MN739934">
    <property type="protein sequence ID" value="QHT78517.1"/>
    <property type="molecule type" value="Genomic_DNA"/>
</dbReference>
<evidence type="ECO:0000256" key="1">
    <source>
        <dbReference type="ARBA" id="ARBA00012418"/>
    </source>
</evidence>
<dbReference type="InterPro" id="IPR006142">
    <property type="entry name" value="INTEIN"/>
</dbReference>
<dbReference type="PRINTS" id="PR00379">
    <property type="entry name" value="INTEIN"/>
</dbReference>
<dbReference type="SMART" id="SM00306">
    <property type="entry name" value="HintN"/>
    <property type="match status" value="1"/>
</dbReference>
<dbReference type="InterPro" id="IPR027434">
    <property type="entry name" value="Homing_endonucl"/>
</dbReference>
<keyword evidence="7" id="KW-0175">Coiled coil</keyword>
<dbReference type="InterPro" id="IPR045867">
    <property type="entry name" value="DNA-dir_RpoC_beta_prime"/>
</dbReference>
<dbReference type="PROSITE" id="PS50819">
    <property type="entry name" value="INTEIN_ENDONUCLEASE"/>
    <property type="match status" value="1"/>
</dbReference>
<evidence type="ECO:0000313" key="9">
    <source>
        <dbReference type="EMBL" id="QHT78517.1"/>
    </source>
</evidence>